<keyword evidence="2" id="KW-1185">Reference proteome</keyword>
<proteinExistence type="predicted"/>
<accession>A0A392TAH0</accession>
<name>A0A392TAH0_9FABA</name>
<protein>
    <submittedName>
        <fullName evidence="1">Uncharacterized protein</fullName>
    </submittedName>
</protein>
<feature type="non-terminal residue" evidence="1">
    <location>
        <position position="1"/>
    </location>
</feature>
<organism evidence="1 2">
    <name type="scientific">Trifolium medium</name>
    <dbReference type="NCBI Taxonomy" id="97028"/>
    <lineage>
        <taxon>Eukaryota</taxon>
        <taxon>Viridiplantae</taxon>
        <taxon>Streptophyta</taxon>
        <taxon>Embryophyta</taxon>
        <taxon>Tracheophyta</taxon>
        <taxon>Spermatophyta</taxon>
        <taxon>Magnoliopsida</taxon>
        <taxon>eudicotyledons</taxon>
        <taxon>Gunneridae</taxon>
        <taxon>Pentapetalae</taxon>
        <taxon>rosids</taxon>
        <taxon>fabids</taxon>
        <taxon>Fabales</taxon>
        <taxon>Fabaceae</taxon>
        <taxon>Papilionoideae</taxon>
        <taxon>50 kb inversion clade</taxon>
        <taxon>NPAAA clade</taxon>
        <taxon>Hologalegina</taxon>
        <taxon>IRL clade</taxon>
        <taxon>Trifolieae</taxon>
        <taxon>Trifolium</taxon>
    </lineage>
</organism>
<dbReference type="Proteomes" id="UP000265520">
    <property type="component" value="Unassembled WGS sequence"/>
</dbReference>
<evidence type="ECO:0000313" key="2">
    <source>
        <dbReference type="Proteomes" id="UP000265520"/>
    </source>
</evidence>
<comment type="caution">
    <text evidence="1">The sequence shown here is derived from an EMBL/GenBank/DDBJ whole genome shotgun (WGS) entry which is preliminary data.</text>
</comment>
<dbReference type="EMBL" id="LXQA010530843">
    <property type="protein sequence ID" value="MCI57544.1"/>
    <property type="molecule type" value="Genomic_DNA"/>
</dbReference>
<reference evidence="1 2" key="1">
    <citation type="journal article" date="2018" name="Front. Plant Sci.">
        <title>Red Clover (Trifolium pratense) and Zigzag Clover (T. medium) - A Picture of Genomic Similarities and Differences.</title>
        <authorList>
            <person name="Dluhosova J."/>
            <person name="Istvanek J."/>
            <person name="Nedelnik J."/>
            <person name="Repkova J."/>
        </authorList>
    </citation>
    <scope>NUCLEOTIDE SEQUENCE [LARGE SCALE GENOMIC DNA]</scope>
    <source>
        <strain evidence="2">cv. 10/8</strain>
        <tissue evidence="1">Leaf</tissue>
    </source>
</reference>
<evidence type="ECO:0000313" key="1">
    <source>
        <dbReference type="EMBL" id="MCI57544.1"/>
    </source>
</evidence>
<dbReference type="AlphaFoldDB" id="A0A392TAH0"/>
<sequence length="48" mass="5410">DGTEIPDPDPEAETRVDDEIPAADLLAPREFLLVDRFDRPVIMPFADE</sequence>